<keyword evidence="4 8" id="KW-1003">Cell membrane</keyword>
<keyword evidence="6 8" id="KW-1133">Transmembrane helix</keyword>
<evidence type="ECO:0000256" key="6">
    <source>
        <dbReference type="ARBA" id="ARBA00022989"/>
    </source>
</evidence>
<feature type="transmembrane region" description="Helical" evidence="8">
    <location>
        <begin position="150"/>
        <end position="169"/>
    </location>
</feature>
<organism evidence="11 12">
    <name type="scientific">Abrus precatorius</name>
    <name type="common">Indian licorice</name>
    <name type="synonym">Glycine abrus</name>
    <dbReference type="NCBI Taxonomy" id="3816"/>
    <lineage>
        <taxon>Eukaryota</taxon>
        <taxon>Viridiplantae</taxon>
        <taxon>Streptophyta</taxon>
        <taxon>Embryophyta</taxon>
        <taxon>Tracheophyta</taxon>
        <taxon>Spermatophyta</taxon>
        <taxon>Magnoliopsida</taxon>
        <taxon>eudicotyledons</taxon>
        <taxon>Gunneridae</taxon>
        <taxon>Pentapetalae</taxon>
        <taxon>rosids</taxon>
        <taxon>fabids</taxon>
        <taxon>Fabales</taxon>
        <taxon>Fabaceae</taxon>
        <taxon>Papilionoideae</taxon>
        <taxon>50 kb inversion clade</taxon>
        <taxon>NPAAA clade</taxon>
        <taxon>indigoferoid/millettioid clade</taxon>
        <taxon>Abreae</taxon>
        <taxon>Abrus</taxon>
    </lineage>
</organism>
<keyword evidence="11" id="KW-1185">Reference proteome</keyword>
<keyword evidence="5 8" id="KW-0812">Transmembrane</keyword>
<comment type="subunit">
    <text evidence="3 8">Homodimer and heterodimers.</text>
</comment>
<evidence type="ECO:0000256" key="2">
    <source>
        <dbReference type="ARBA" id="ARBA00007651"/>
    </source>
</evidence>
<feature type="transmembrane region" description="Helical" evidence="8">
    <location>
        <begin position="190"/>
        <end position="216"/>
    </location>
</feature>
<evidence type="ECO:0000313" key="11">
    <source>
        <dbReference type="Proteomes" id="UP000694853"/>
    </source>
</evidence>
<evidence type="ECO:0000256" key="5">
    <source>
        <dbReference type="ARBA" id="ARBA00022692"/>
    </source>
</evidence>
<evidence type="ECO:0000256" key="7">
    <source>
        <dbReference type="ARBA" id="ARBA00023136"/>
    </source>
</evidence>
<feature type="transmembrane region" description="Helical" evidence="8">
    <location>
        <begin position="102"/>
        <end position="119"/>
    </location>
</feature>
<dbReference type="GeneID" id="113873310"/>
<dbReference type="InterPro" id="IPR006702">
    <property type="entry name" value="CASP_dom"/>
</dbReference>
<dbReference type="PANTHER" id="PTHR33573:SF56">
    <property type="entry name" value="CASP-LIKE PROTEIN 4C1"/>
    <property type="match status" value="1"/>
</dbReference>
<reference evidence="11" key="1">
    <citation type="journal article" date="2019" name="Toxins">
        <title>Detection of Abrin-Like and Prepropulchellin-Like Toxin Genes and Transcripts Using Whole Genome Sequencing and Full-Length Transcript Sequencing of Abrus precatorius.</title>
        <authorList>
            <person name="Hovde B.T."/>
            <person name="Daligault H.E."/>
            <person name="Hanschen E.R."/>
            <person name="Kunde Y.A."/>
            <person name="Johnson M.B."/>
            <person name="Starkenburg S.R."/>
            <person name="Johnson S.L."/>
        </authorList>
    </citation>
    <scope>NUCLEOTIDE SEQUENCE [LARGE SCALE GENOMIC DNA]</scope>
</reference>
<sequence length="222" mass="25217">MRSPQPQPLRNGDDNRSPSHPSRFHSTVAEHKLRRFNSLILVFRLTSFSFSLASSVFMLTNTRASDSPRWYHYDTFRYSIPNLIYHSSSKFILKFYTSSRNWFRFFLAANAIVALYSIFEMGASVWEISRGATLFPEVLQVWFDFGHDQVFAYLLLSASAAGTSMARTLKDTDTCTASNAFCVQSDIAIALGYAAFLFLGFTSLLTGFRVVCFIINGSRFHL</sequence>
<gene>
    <name evidence="12" type="primary">LOC113873310</name>
</gene>
<evidence type="ECO:0000256" key="3">
    <source>
        <dbReference type="ARBA" id="ARBA00011489"/>
    </source>
</evidence>
<protein>
    <recommendedName>
        <fullName evidence="8">CASP-like protein</fullName>
    </recommendedName>
</protein>
<keyword evidence="7 8" id="KW-0472">Membrane</keyword>
<evidence type="ECO:0000256" key="1">
    <source>
        <dbReference type="ARBA" id="ARBA00004651"/>
    </source>
</evidence>
<dbReference type="Proteomes" id="UP000694853">
    <property type="component" value="Unplaced"/>
</dbReference>
<comment type="similarity">
    <text evidence="2 8">Belongs to the Casparian strip membrane proteins (CASP) family.</text>
</comment>
<evidence type="ECO:0000256" key="8">
    <source>
        <dbReference type="RuleBase" id="RU361233"/>
    </source>
</evidence>
<dbReference type="Pfam" id="PF04535">
    <property type="entry name" value="CASP_dom"/>
    <property type="match status" value="1"/>
</dbReference>
<dbReference type="OrthoDB" id="1907587at2759"/>
<reference evidence="12" key="2">
    <citation type="submission" date="2025-08" db="UniProtKB">
        <authorList>
            <consortium name="RefSeq"/>
        </authorList>
    </citation>
    <scope>IDENTIFICATION</scope>
    <source>
        <tissue evidence="12">Young leaves</tissue>
    </source>
</reference>
<comment type="subcellular location">
    <subcellularLocation>
        <location evidence="1 8">Cell membrane</location>
        <topology evidence="1 8">Multi-pass membrane protein</topology>
    </subcellularLocation>
</comment>
<evidence type="ECO:0000313" key="12">
    <source>
        <dbReference type="RefSeq" id="XP_027367173.1"/>
    </source>
</evidence>
<evidence type="ECO:0000256" key="9">
    <source>
        <dbReference type="SAM" id="MobiDB-lite"/>
    </source>
</evidence>
<dbReference type="GO" id="GO:0005886">
    <property type="term" value="C:plasma membrane"/>
    <property type="evidence" value="ECO:0007669"/>
    <property type="project" value="UniProtKB-SubCell"/>
</dbReference>
<name>A0A8B8MH18_ABRPR</name>
<dbReference type="KEGG" id="aprc:113873310"/>
<dbReference type="RefSeq" id="XP_027367173.1">
    <property type="nucleotide sequence ID" value="XM_027511372.1"/>
</dbReference>
<feature type="transmembrane region" description="Helical" evidence="8">
    <location>
        <begin position="39"/>
        <end position="59"/>
    </location>
</feature>
<evidence type="ECO:0000256" key="4">
    <source>
        <dbReference type="ARBA" id="ARBA00022475"/>
    </source>
</evidence>
<feature type="region of interest" description="Disordered" evidence="9">
    <location>
        <begin position="1"/>
        <end position="23"/>
    </location>
</feature>
<dbReference type="AlphaFoldDB" id="A0A8B8MH18"/>
<dbReference type="PANTHER" id="PTHR33573">
    <property type="entry name" value="CASP-LIKE PROTEIN 4A4"/>
    <property type="match status" value="1"/>
</dbReference>
<evidence type="ECO:0000259" key="10">
    <source>
        <dbReference type="Pfam" id="PF04535"/>
    </source>
</evidence>
<proteinExistence type="inferred from homology"/>
<accession>A0A8B8MH18</accession>
<feature type="domain" description="Casparian strip membrane protein" evidence="10">
    <location>
        <begin position="36"/>
        <end position="198"/>
    </location>
</feature>